<keyword evidence="13" id="KW-0969">Cilium</keyword>
<dbReference type="InterPro" id="IPR052570">
    <property type="entry name" value="FliJ"/>
</dbReference>
<evidence type="ECO:0000256" key="9">
    <source>
        <dbReference type="ARBA" id="ARBA00023136"/>
    </source>
</evidence>
<keyword evidence="8" id="KW-0653">Protein transport</keyword>
<evidence type="ECO:0000313" key="13">
    <source>
        <dbReference type="EMBL" id="BBE51527.1"/>
    </source>
</evidence>
<dbReference type="GO" id="GO:0003774">
    <property type="term" value="F:cytoskeletal motor activity"/>
    <property type="evidence" value="ECO:0007669"/>
    <property type="project" value="InterPro"/>
</dbReference>
<evidence type="ECO:0000256" key="6">
    <source>
        <dbReference type="ARBA" id="ARBA00022500"/>
    </source>
</evidence>
<keyword evidence="13" id="KW-0966">Cell projection</keyword>
<dbReference type="GO" id="GO:0006935">
    <property type="term" value="P:chemotaxis"/>
    <property type="evidence" value="ECO:0007669"/>
    <property type="project" value="UniProtKB-KW"/>
</dbReference>
<evidence type="ECO:0000313" key="14">
    <source>
        <dbReference type="Proteomes" id="UP000033070"/>
    </source>
</evidence>
<dbReference type="Gene3D" id="1.10.287.1700">
    <property type="match status" value="1"/>
</dbReference>
<gene>
    <name evidence="13" type="ORF">OYT1_ch2001</name>
</gene>
<dbReference type="RefSeq" id="WP_062626191.1">
    <property type="nucleotide sequence ID" value="NZ_AP018738.1"/>
</dbReference>
<dbReference type="InterPro" id="IPR012823">
    <property type="entry name" value="Flagell_FliJ"/>
</dbReference>
<evidence type="ECO:0000256" key="4">
    <source>
        <dbReference type="ARBA" id="ARBA00022448"/>
    </source>
</evidence>
<feature type="coiled-coil region" evidence="11">
    <location>
        <begin position="11"/>
        <end position="38"/>
    </location>
</feature>
<evidence type="ECO:0000256" key="7">
    <source>
        <dbReference type="ARBA" id="ARBA00022795"/>
    </source>
</evidence>
<dbReference type="InterPro" id="IPR053716">
    <property type="entry name" value="Flag_assembly_chemotaxis_eff"/>
</dbReference>
<dbReference type="GO" id="GO:0005886">
    <property type="term" value="C:plasma membrane"/>
    <property type="evidence" value="ECO:0007669"/>
    <property type="project" value="UniProtKB-SubCell"/>
</dbReference>
<keyword evidence="13" id="KW-0282">Flagellum</keyword>
<dbReference type="GO" id="GO:0015031">
    <property type="term" value="P:protein transport"/>
    <property type="evidence" value="ECO:0007669"/>
    <property type="project" value="UniProtKB-KW"/>
</dbReference>
<dbReference type="PANTHER" id="PTHR38786">
    <property type="entry name" value="FLAGELLAR FLIJ PROTEIN"/>
    <property type="match status" value="1"/>
</dbReference>
<keyword evidence="11" id="KW-0175">Coiled coil</keyword>
<dbReference type="PIRSF" id="PIRSF019404">
    <property type="entry name" value="FliJ"/>
    <property type="match status" value="1"/>
</dbReference>
<keyword evidence="7" id="KW-1005">Bacterial flagellum biogenesis</keyword>
<protein>
    <recommendedName>
        <fullName evidence="3">Flagellar FliJ protein</fullName>
    </recommendedName>
</protein>
<keyword evidence="5" id="KW-1003">Cell membrane</keyword>
<organism evidence="13 14">
    <name type="scientific">Ferriphaselus amnicola</name>
    <dbReference type="NCBI Taxonomy" id="1188319"/>
    <lineage>
        <taxon>Bacteria</taxon>
        <taxon>Pseudomonadati</taxon>
        <taxon>Pseudomonadota</taxon>
        <taxon>Betaproteobacteria</taxon>
        <taxon>Nitrosomonadales</taxon>
        <taxon>Gallionellaceae</taxon>
        <taxon>Ferriphaselus</taxon>
    </lineage>
</organism>
<keyword evidence="6" id="KW-0145">Chemotaxis</keyword>
<evidence type="ECO:0000256" key="8">
    <source>
        <dbReference type="ARBA" id="ARBA00022927"/>
    </source>
</evidence>
<sequence length="152" mass="17723">MTKPFTLQPLVNLAQQRNEAATKRLGQLNQQQQTAQDKLDALLLYRKDYQTKFQEAVKNGIEPAELRNFQEFIYRLDEAITQQRQVTSYAERSVQHGREDLMNAQVKMKSFDTLAQRHIEEGKRLEAKLEQKVQDEHAGRQAAYQKPHPEGE</sequence>
<evidence type="ECO:0000256" key="3">
    <source>
        <dbReference type="ARBA" id="ARBA00020392"/>
    </source>
</evidence>
<reference evidence="13 14" key="1">
    <citation type="submission" date="2018-06" db="EMBL/GenBank/DDBJ databases">
        <title>OYT1 Genome Sequencing.</title>
        <authorList>
            <person name="Kato S."/>
            <person name="Itoh T."/>
            <person name="Ohkuma M."/>
        </authorList>
    </citation>
    <scope>NUCLEOTIDE SEQUENCE [LARGE SCALE GENOMIC DNA]</scope>
    <source>
        <strain evidence="13 14">OYT1</strain>
    </source>
</reference>
<dbReference type="GO" id="GO:0071973">
    <property type="term" value="P:bacterial-type flagellum-dependent cell motility"/>
    <property type="evidence" value="ECO:0007669"/>
    <property type="project" value="InterPro"/>
</dbReference>
<comment type="subcellular location">
    <subcellularLocation>
        <location evidence="1">Cell membrane</location>
        <topology evidence="1">Peripheral membrane protein</topology>
        <orientation evidence="1">Cytoplasmic side</orientation>
    </subcellularLocation>
</comment>
<dbReference type="GO" id="GO:0044781">
    <property type="term" value="P:bacterial-type flagellum organization"/>
    <property type="evidence" value="ECO:0007669"/>
    <property type="project" value="UniProtKB-KW"/>
</dbReference>
<comment type="similarity">
    <text evidence="2">Belongs to the FliJ family.</text>
</comment>
<dbReference type="Proteomes" id="UP000033070">
    <property type="component" value="Chromosome"/>
</dbReference>
<dbReference type="GO" id="GO:0009288">
    <property type="term" value="C:bacterial-type flagellum"/>
    <property type="evidence" value="ECO:0007669"/>
    <property type="project" value="InterPro"/>
</dbReference>
<dbReference type="STRING" id="1188319.OYT1_00992"/>
<keyword evidence="10" id="KW-1006">Bacterial flagellum protein export</keyword>
<dbReference type="NCBIfam" id="TIGR02473">
    <property type="entry name" value="flagell_FliJ"/>
    <property type="match status" value="1"/>
</dbReference>
<name>A0A2Z6GDJ1_9PROT</name>
<evidence type="ECO:0000256" key="12">
    <source>
        <dbReference type="SAM" id="MobiDB-lite"/>
    </source>
</evidence>
<dbReference type="PANTHER" id="PTHR38786:SF1">
    <property type="entry name" value="FLAGELLAR FLIJ PROTEIN"/>
    <property type="match status" value="1"/>
</dbReference>
<evidence type="ECO:0000256" key="10">
    <source>
        <dbReference type="ARBA" id="ARBA00023225"/>
    </source>
</evidence>
<keyword evidence="4" id="KW-0813">Transport</keyword>
<proteinExistence type="inferred from homology"/>
<evidence type="ECO:0000256" key="2">
    <source>
        <dbReference type="ARBA" id="ARBA00010004"/>
    </source>
</evidence>
<evidence type="ECO:0000256" key="1">
    <source>
        <dbReference type="ARBA" id="ARBA00004413"/>
    </source>
</evidence>
<dbReference type="InterPro" id="IPR018006">
    <property type="entry name" value="Flag_FliJ_proteobac"/>
</dbReference>
<dbReference type="PRINTS" id="PR01004">
    <property type="entry name" value="FLGFLIJ"/>
</dbReference>
<accession>A0A2Z6GDJ1</accession>
<keyword evidence="14" id="KW-1185">Reference proteome</keyword>
<evidence type="ECO:0000256" key="5">
    <source>
        <dbReference type="ARBA" id="ARBA00022475"/>
    </source>
</evidence>
<evidence type="ECO:0000256" key="11">
    <source>
        <dbReference type="SAM" id="Coils"/>
    </source>
</evidence>
<dbReference type="OrthoDB" id="6465096at2"/>
<keyword evidence="9" id="KW-0472">Membrane</keyword>
<feature type="region of interest" description="Disordered" evidence="12">
    <location>
        <begin position="129"/>
        <end position="152"/>
    </location>
</feature>
<dbReference type="Pfam" id="PF02050">
    <property type="entry name" value="FliJ"/>
    <property type="match status" value="1"/>
</dbReference>
<feature type="compositionally biased region" description="Basic and acidic residues" evidence="12">
    <location>
        <begin position="129"/>
        <end position="139"/>
    </location>
</feature>
<dbReference type="KEGG" id="fam:OYT1_ch2001"/>
<dbReference type="AlphaFoldDB" id="A0A2Z6GDJ1"/>
<dbReference type="EMBL" id="AP018738">
    <property type="protein sequence ID" value="BBE51527.1"/>
    <property type="molecule type" value="Genomic_DNA"/>
</dbReference>